<sequence length="287" mass="31373">MAPNVGKVTFLLAEMQTRINAAGLRSFEGDVDRFAIFSLIVRESLRRNPRGKAISTHSLAISLSRSFETVRRHVIALTEAGLCVRGQYGVLVRAEVLERPDIAAMMRLAHDSFVCFVEGLEQLGEWSGARPAAKPYDPQVGIAASVDVMLAAVDSNRTIHRNWLDLMLFSTVLYANLQRSRAAGQPFGFGPDHAVRPAALAEAMSLPETTVRRRLKLLVEEAGSLERVAKGYIVSDAWMAQPGAAETSARTYSNIRLIVTHAVANGFPIDRPASVYIDGRPSAVQFV</sequence>
<evidence type="ECO:0000313" key="1">
    <source>
        <dbReference type="EMBL" id="KIU28736.1"/>
    </source>
</evidence>
<organism evidence="1 2">
    <name type="scientific">Sphingomonas melonis</name>
    <dbReference type="NCBI Taxonomy" id="152682"/>
    <lineage>
        <taxon>Bacteria</taxon>
        <taxon>Pseudomonadati</taxon>
        <taxon>Pseudomonadota</taxon>
        <taxon>Alphaproteobacteria</taxon>
        <taxon>Sphingomonadales</taxon>
        <taxon>Sphingomonadaceae</taxon>
        <taxon>Sphingomonas</taxon>
    </lineage>
</organism>
<dbReference type="EMBL" id="JXTP01000026">
    <property type="protein sequence ID" value="KIU28736.1"/>
    <property type="molecule type" value="Genomic_DNA"/>
</dbReference>
<gene>
    <name evidence="1" type="ORF">SR41_06780</name>
</gene>
<reference evidence="1 2" key="1">
    <citation type="submission" date="2015-01" db="EMBL/GenBank/DDBJ databases">
        <title>Genome of Sphingomonas taxi strain 30a.</title>
        <authorList>
            <person name="Eevers N."/>
            <person name="Van Hamme J."/>
            <person name="Bottos E."/>
            <person name="Weyens N."/>
            <person name="Vangronsveld J."/>
        </authorList>
    </citation>
    <scope>NUCLEOTIDE SEQUENCE [LARGE SCALE GENOMIC DNA]</scope>
    <source>
        <strain evidence="1 2">30a</strain>
    </source>
</reference>
<name>A0A0D1MMQ7_9SPHN</name>
<dbReference type="AlphaFoldDB" id="A0A0D1MMQ7"/>
<protein>
    <submittedName>
        <fullName evidence="1">Uncharacterized protein</fullName>
    </submittedName>
</protein>
<accession>A0A0D1MMQ7</accession>
<comment type="caution">
    <text evidence="1">The sequence shown here is derived from an EMBL/GenBank/DDBJ whole genome shotgun (WGS) entry which is preliminary data.</text>
</comment>
<evidence type="ECO:0000313" key="2">
    <source>
        <dbReference type="Proteomes" id="UP000033203"/>
    </source>
</evidence>
<dbReference type="Proteomes" id="UP000033203">
    <property type="component" value="Unassembled WGS sequence"/>
</dbReference>
<dbReference type="PATRIC" id="fig|1549858.7.peg.1230"/>
<proteinExistence type="predicted"/>